<dbReference type="Pfam" id="PF18935">
    <property type="entry name" value="DUF5683"/>
    <property type="match status" value="2"/>
</dbReference>
<keyword evidence="1" id="KW-1133">Transmembrane helix</keyword>
<accession>A0A9D9DLU1</accession>
<dbReference type="EMBL" id="JADINB010000084">
    <property type="protein sequence ID" value="MBO8429028.1"/>
    <property type="molecule type" value="Genomic_DNA"/>
</dbReference>
<feature type="transmembrane region" description="Helical" evidence="1">
    <location>
        <begin position="189"/>
        <end position="209"/>
    </location>
</feature>
<evidence type="ECO:0000259" key="3">
    <source>
        <dbReference type="Pfam" id="PF18935"/>
    </source>
</evidence>
<protein>
    <recommendedName>
        <fullName evidence="3">DUF5683 domain-containing protein</fullName>
    </recommendedName>
</protein>
<keyword evidence="1" id="KW-0812">Transmembrane</keyword>
<proteinExistence type="predicted"/>
<feature type="transmembrane region" description="Helical" evidence="1">
    <location>
        <begin position="107"/>
        <end position="126"/>
    </location>
</feature>
<keyword evidence="2" id="KW-0732">Signal</keyword>
<feature type="chain" id="PRO_5038563270" description="DUF5683 domain-containing protein" evidence="2">
    <location>
        <begin position="27"/>
        <end position="318"/>
    </location>
</feature>
<reference evidence="4" key="2">
    <citation type="journal article" date="2021" name="PeerJ">
        <title>Extensive microbial diversity within the chicken gut microbiome revealed by metagenomics and culture.</title>
        <authorList>
            <person name="Gilroy R."/>
            <person name="Ravi A."/>
            <person name="Getino M."/>
            <person name="Pursley I."/>
            <person name="Horton D.L."/>
            <person name="Alikhan N.F."/>
            <person name="Baker D."/>
            <person name="Gharbi K."/>
            <person name="Hall N."/>
            <person name="Watson M."/>
            <person name="Adriaenssens E.M."/>
            <person name="Foster-Nyarko E."/>
            <person name="Jarju S."/>
            <person name="Secka A."/>
            <person name="Antonio M."/>
            <person name="Oren A."/>
            <person name="Chaudhuri R.R."/>
            <person name="La Ragione R."/>
            <person name="Hildebrand F."/>
            <person name="Pallen M.J."/>
        </authorList>
    </citation>
    <scope>NUCLEOTIDE SEQUENCE</scope>
    <source>
        <strain evidence="4">15467</strain>
    </source>
</reference>
<evidence type="ECO:0000313" key="4">
    <source>
        <dbReference type="EMBL" id="MBO8429028.1"/>
    </source>
</evidence>
<feature type="transmembrane region" description="Helical" evidence="1">
    <location>
        <begin position="252"/>
        <end position="274"/>
    </location>
</feature>
<evidence type="ECO:0000256" key="2">
    <source>
        <dbReference type="SAM" id="SignalP"/>
    </source>
</evidence>
<feature type="signal peptide" evidence="2">
    <location>
        <begin position="1"/>
        <end position="26"/>
    </location>
</feature>
<sequence length="318" mass="34910">MGARRGCKIILLAAILLLATGKGALAQRNLSSGSFTAAGVPGASSTQTDLTDTAQAVEATKPSFTIPMYFRALAHKDTMKIAHMFAGSAILPGTAQIYNRQAWKVPVIYGVAGGFVGGAIAFNVNYQRTGKTSSKNMRNLMIAGTVLTYYGSLLDGVISYKSDQKPLPARASLYSALLPGLGQAYNGDYWKIPIFYGGLAVSGYCWAFNQKQYKRYKNMYIDAVAAGDQYDGAISLDNMIWYRDKFRRYRDYSIIATVLVYVLNIIDANVFAYFNDFDISDDITLNVEPGFIDNIVPESTVSNKYYVQSVGLKINMNF</sequence>
<dbReference type="Proteomes" id="UP000823635">
    <property type="component" value="Unassembled WGS sequence"/>
</dbReference>
<feature type="domain" description="DUF5683" evidence="3">
    <location>
        <begin position="87"/>
        <end position="131"/>
    </location>
</feature>
<comment type="caution">
    <text evidence="4">The sequence shown here is derived from an EMBL/GenBank/DDBJ whole genome shotgun (WGS) entry which is preliminary data.</text>
</comment>
<organism evidence="4 5">
    <name type="scientific">Candidatus Egerieousia excrementavium</name>
    <dbReference type="NCBI Taxonomy" id="2840778"/>
    <lineage>
        <taxon>Bacteria</taxon>
        <taxon>Pseudomonadati</taxon>
        <taxon>Bacteroidota</taxon>
        <taxon>Bacteroidia</taxon>
        <taxon>Bacteroidales</taxon>
        <taxon>Candidatus Egerieousia</taxon>
    </lineage>
</organism>
<dbReference type="AlphaFoldDB" id="A0A9D9DLU1"/>
<dbReference type="InterPro" id="IPR043738">
    <property type="entry name" value="DUF5683"/>
</dbReference>
<gene>
    <name evidence="4" type="ORF">IAC68_03725</name>
</gene>
<evidence type="ECO:0000256" key="1">
    <source>
        <dbReference type="SAM" id="Phobius"/>
    </source>
</evidence>
<feature type="transmembrane region" description="Helical" evidence="1">
    <location>
        <begin position="138"/>
        <end position="160"/>
    </location>
</feature>
<name>A0A9D9DLU1_9BACT</name>
<keyword evidence="1" id="KW-0472">Membrane</keyword>
<reference evidence="4" key="1">
    <citation type="submission" date="2020-10" db="EMBL/GenBank/DDBJ databases">
        <authorList>
            <person name="Gilroy R."/>
        </authorList>
    </citation>
    <scope>NUCLEOTIDE SEQUENCE</scope>
    <source>
        <strain evidence="4">15467</strain>
    </source>
</reference>
<evidence type="ECO:0000313" key="5">
    <source>
        <dbReference type="Proteomes" id="UP000823635"/>
    </source>
</evidence>
<feature type="domain" description="DUF5683" evidence="3">
    <location>
        <begin position="165"/>
        <end position="318"/>
    </location>
</feature>